<dbReference type="Pfam" id="PF00104">
    <property type="entry name" value="Hormone_recep"/>
    <property type="match status" value="1"/>
</dbReference>
<dbReference type="InterPro" id="IPR035500">
    <property type="entry name" value="NHR-like_dom_sf"/>
</dbReference>
<evidence type="ECO:0000256" key="8">
    <source>
        <dbReference type="ARBA" id="ARBA00023163"/>
    </source>
</evidence>
<keyword evidence="10 11" id="KW-0539">Nucleus</keyword>
<evidence type="ECO:0000256" key="9">
    <source>
        <dbReference type="ARBA" id="ARBA00023170"/>
    </source>
</evidence>
<name>A0AAV5U845_9BILA</name>
<evidence type="ECO:0000256" key="3">
    <source>
        <dbReference type="ARBA" id="ARBA00022723"/>
    </source>
</evidence>
<evidence type="ECO:0000256" key="4">
    <source>
        <dbReference type="ARBA" id="ARBA00022771"/>
    </source>
</evidence>
<accession>A0AAV5U845</accession>
<keyword evidence="6 11" id="KW-0805">Transcription regulation</keyword>
<evidence type="ECO:0008006" key="16">
    <source>
        <dbReference type="Google" id="ProtNLM"/>
    </source>
</evidence>
<evidence type="ECO:0000256" key="1">
    <source>
        <dbReference type="ARBA" id="ARBA00004123"/>
    </source>
</evidence>
<dbReference type="FunFam" id="3.30.50.10:FF:000030">
    <property type="entry name" value="Nuclear Hormone Receptor family"/>
    <property type="match status" value="1"/>
</dbReference>
<dbReference type="PANTHER" id="PTHR24083">
    <property type="entry name" value="NUCLEAR HORMONE RECEPTOR"/>
    <property type="match status" value="1"/>
</dbReference>
<dbReference type="PROSITE" id="PS00031">
    <property type="entry name" value="NUCLEAR_REC_DBD_1"/>
    <property type="match status" value="1"/>
</dbReference>
<dbReference type="SUPFAM" id="SSF48508">
    <property type="entry name" value="Nuclear receptor ligand-binding domain"/>
    <property type="match status" value="1"/>
</dbReference>
<dbReference type="Gene3D" id="3.30.50.10">
    <property type="entry name" value="Erythroid Transcription Factor GATA-1, subunit A"/>
    <property type="match status" value="1"/>
</dbReference>
<evidence type="ECO:0000256" key="10">
    <source>
        <dbReference type="ARBA" id="ARBA00023242"/>
    </source>
</evidence>
<evidence type="ECO:0000259" key="12">
    <source>
        <dbReference type="PROSITE" id="PS51030"/>
    </source>
</evidence>
<evidence type="ECO:0000256" key="5">
    <source>
        <dbReference type="ARBA" id="ARBA00022833"/>
    </source>
</evidence>
<keyword evidence="5 11" id="KW-0862">Zinc</keyword>
<keyword evidence="8 11" id="KW-0804">Transcription</keyword>
<feature type="domain" description="NR LBD" evidence="13">
    <location>
        <begin position="259"/>
        <end position="488"/>
    </location>
</feature>
<gene>
    <name evidence="14" type="ORF">PENTCL1PPCAC_25208</name>
</gene>
<dbReference type="Proteomes" id="UP001432027">
    <property type="component" value="Unassembled WGS sequence"/>
</dbReference>
<comment type="similarity">
    <text evidence="2 11">Belongs to the nuclear hormone receptor family.</text>
</comment>
<dbReference type="PROSITE" id="PS51030">
    <property type="entry name" value="NUCLEAR_REC_DBD_2"/>
    <property type="match status" value="1"/>
</dbReference>
<keyword evidence="4 11" id="KW-0863">Zinc-finger</keyword>
<dbReference type="AlphaFoldDB" id="A0AAV5U845"/>
<reference evidence="14" key="1">
    <citation type="submission" date="2023-10" db="EMBL/GenBank/DDBJ databases">
        <title>Genome assembly of Pristionchus species.</title>
        <authorList>
            <person name="Yoshida K."/>
            <person name="Sommer R.J."/>
        </authorList>
    </citation>
    <scope>NUCLEOTIDE SEQUENCE</scope>
    <source>
        <strain evidence="14">RS0144</strain>
    </source>
</reference>
<comment type="subcellular location">
    <subcellularLocation>
        <location evidence="1 11">Nucleus</location>
    </subcellularLocation>
</comment>
<proteinExistence type="inferred from homology"/>
<evidence type="ECO:0000313" key="14">
    <source>
        <dbReference type="EMBL" id="GMT03034.1"/>
    </source>
</evidence>
<organism evidence="14 15">
    <name type="scientific">Pristionchus entomophagus</name>
    <dbReference type="NCBI Taxonomy" id="358040"/>
    <lineage>
        <taxon>Eukaryota</taxon>
        <taxon>Metazoa</taxon>
        <taxon>Ecdysozoa</taxon>
        <taxon>Nematoda</taxon>
        <taxon>Chromadorea</taxon>
        <taxon>Rhabditida</taxon>
        <taxon>Rhabditina</taxon>
        <taxon>Diplogasteromorpha</taxon>
        <taxon>Diplogasteroidea</taxon>
        <taxon>Neodiplogasteridae</taxon>
        <taxon>Pristionchus</taxon>
    </lineage>
</organism>
<dbReference type="InterPro" id="IPR001628">
    <property type="entry name" value="Znf_hrmn_rcpt"/>
</dbReference>
<dbReference type="GO" id="GO:0008270">
    <property type="term" value="F:zinc ion binding"/>
    <property type="evidence" value="ECO:0007669"/>
    <property type="project" value="UniProtKB-KW"/>
</dbReference>
<comment type="caution">
    <text evidence="14">The sequence shown here is derived from an EMBL/GenBank/DDBJ whole genome shotgun (WGS) entry which is preliminary data.</text>
</comment>
<keyword evidence="7 11" id="KW-0238">DNA-binding</keyword>
<sequence length="519" mass="58151">RRHLLQMDLVFEDPFDDSDAQPAKILNGANIKIEEADDSFPSTSSVPATFRHSLSFDSCQSSFARLRTSSLDYSMLDDLPMPEDEEDVKPVSQSAGYSSMALMEPTVCVVCGDRASGFHYSVVSCNGCKTFFRRTVISRRKFKCTRGGMCVFDKARRCACRACRFQKCIQEGMNPKNIQIFFTGVRKLKEELQVKREEEELLQVNLPTPSPELSITNTMLNLTATIKDLSLRESRLDALRVTSPSTAFYVNCGIDELLRTKSLFADFSGAPPKQVVQSLAKETYEAEPVKFWIIAELALAVEYAKSFVVFHELPKEDQWILAAHALSVLAMLTLAFDTVEKQCETTIFPDGKDALDYKSRKPRSETSAMFDAIFNRLHRRPASLLRPLSASRTHLALLRAIHLFNPEIPGLSPATVPIIRAERERYTSVLSKLVFSEGGNAPTRLQDLLFTLPAFFSTLAQCNDHVHICSLMGFELHPINRDSILGMRGLTLKDCQQQSSSDSSPIDFDPLTDQTLLSL</sequence>
<dbReference type="Pfam" id="PF00105">
    <property type="entry name" value="zf-C4"/>
    <property type="match status" value="1"/>
</dbReference>
<dbReference type="GO" id="GO:0005634">
    <property type="term" value="C:nucleus"/>
    <property type="evidence" value="ECO:0007669"/>
    <property type="project" value="UniProtKB-SubCell"/>
</dbReference>
<evidence type="ECO:0000313" key="15">
    <source>
        <dbReference type="Proteomes" id="UP001432027"/>
    </source>
</evidence>
<dbReference type="EMBL" id="BTSX01000006">
    <property type="protein sequence ID" value="GMT03034.1"/>
    <property type="molecule type" value="Genomic_DNA"/>
</dbReference>
<evidence type="ECO:0000256" key="2">
    <source>
        <dbReference type="ARBA" id="ARBA00005993"/>
    </source>
</evidence>
<dbReference type="PROSITE" id="PS51843">
    <property type="entry name" value="NR_LBD"/>
    <property type="match status" value="1"/>
</dbReference>
<evidence type="ECO:0000259" key="13">
    <source>
        <dbReference type="PROSITE" id="PS51843"/>
    </source>
</evidence>
<keyword evidence="3 11" id="KW-0479">Metal-binding</keyword>
<evidence type="ECO:0000256" key="6">
    <source>
        <dbReference type="ARBA" id="ARBA00023015"/>
    </source>
</evidence>
<dbReference type="InterPro" id="IPR013088">
    <property type="entry name" value="Znf_NHR/GATA"/>
</dbReference>
<keyword evidence="9 11" id="KW-0675">Receptor</keyword>
<dbReference type="GO" id="GO:0000978">
    <property type="term" value="F:RNA polymerase II cis-regulatory region sequence-specific DNA binding"/>
    <property type="evidence" value="ECO:0007669"/>
    <property type="project" value="InterPro"/>
</dbReference>
<dbReference type="InterPro" id="IPR000536">
    <property type="entry name" value="Nucl_hrmn_rcpt_lig-bd"/>
</dbReference>
<dbReference type="GO" id="GO:0003700">
    <property type="term" value="F:DNA-binding transcription factor activity"/>
    <property type="evidence" value="ECO:0007669"/>
    <property type="project" value="InterPro"/>
</dbReference>
<protein>
    <recommendedName>
        <fullName evidence="16">Nuclear receptor</fullName>
    </recommendedName>
</protein>
<dbReference type="CDD" id="cd06960">
    <property type="entry name" value="NR_DBD_HNF4A"/>
    <property type="match status" value="1"/>
</dbReference>
<dbReference type="InterPro" id="IPR049636">
    <property type="entry name" value="HNF4-like_DBD"/>
</dbReference>
<dbReference type="SUPFAM" id="SSF57716">
    <property type="entry name" value="Glucocorticoid receptor-like (DNA-binding domain)"/>
    <property type="match status" value="1"/>
</dbReference>
<dbReference type="SMART" id="SM00430">
    <property type="entry name" value="HOLI"/>
    <property type="match status" value="1"/>
</dbReference>
<feature type="domain" description="Nuclear receptor" evidence="12">
    <location>
        <begin position="105"/>
        <end position="180"/>
    </location>
</feature>
<dbReference type="Gene3D" id="1.10.565.10">
    <property type="entry name" value="Retinoid X Receptor"/>
    <property type="match status" value="1"/>
</dbReference>
<evidence type="ECO:0000256" key="11">
    <source>
        <dbReference type="RuleBase" id="RU004334"/>
    </source>
</evidence>
<keyword evidence="15" id="KW-1185">Reference proteome</keyword>
<dbReference type="PRINTS" id="PR00047">
    <property type="entry name" value="STROIDFINGER"/>
</dbReference>
<dbReference type="InterPro" id="IPR050274">
    <property type="entry name" value="Nuclear_hormone_rcpt_NR2"/>
</dbReference>
<feature type="non-terminal residue" evidence="14">
    <location>
        <position position="1"/>
    </location>
</feature>
<dbReference type="SMART" id="SM00399">
    <property type="entry name" value="ZnF_C4"/>
    <property type="match status" value="1"/>
</dbReference>
<evidence type="ECO:0000256" key="7">
    <source>
        <dbReference type="ARBA" id="ARBA00023125"/>
    </source>
</evidence>